<dbReference type="PANTHER" id="PTHR46466:SF1">
    <property type="entry name" value="GLYOXALASE DOMAIN-CONTAINING PROTEIN 4"/>
    <property type="match status" value="1"/>
</dbReference>
<dbReference type="AlphaFoldDB" id="A0A9W9ZU16"/>
<proteinExistence type="inferred from homology"/>
<evidence type="ECO:0000259" key="3">
    <source>
        <dbReference type="PROSITE" id="PS51819"/>
    </source>
</evidence>
<dbReference type="CDD" id="cd16357">
    <property type="entry name" value="GLOD4_C"/>
    <property type="match status" value="1"/>
</dbReference>
<evidence type="ECO:0000313" key="5">
    <source>
        <dbReference type="Proteomes" id="UP001163046"/>
    </source>
</evidence>
<dbReference type="PROSITE" id="PS51819">
    <property type="entry name" value="VOC"/>
    <property type="match status" value="1"/>
</dbReference>
<dbReference type="InterPro" id="IPR043193">
    <property type="entry name" value="GLOD4"/>
</dbReference>
<dbReference type="InterPro" id="IPR029068">
    <property type="entry name" value="Glyas_Bleomycin-R_OHBP_Dase"/>
</dbReference>
<dbReference type="Pfam" id="PF21701">
    <property type="entry name" value="GLOD4_C"/>
    <property type="match status" value="1"/>
</dbReference>
<reference evidence="4" key="1">
    <citation type="submission" date="2023-01" db="EMBL/GenBank/DDBJ databases">
        <title>Genome assembly of the deep-sea coral Lophelia pertusa.</title>
        <authorList>
            <person name="Herrera S."/>
            <person name="Cordes E."/>
        </authorList>
    </citation>
    <scope>NUCLEOTIDE SEQUENCE</scope>
    <source>
        <strain evidence="4">USNM1676648</strain>
        <tissue evidence="4">Polyp</tissue>
    </source>
</reference>
<gene>
    <name evidence="4" type="primary">GLOD4</name>
    <name evidence="4" type="ORF">OS493_004047</name>
</gene>
<protein>
    <submittedName>
        <fullName evidence="4">Glyoxalase domain-containing protein 4</fullName>
    </submittedName>
</protein>
<dbReference type="EMBL" id="MU825874">
    <property type="protein sequence ID" value="KAJ7387083.1"/>
    <property type="molecule type" value="Genomic_DNA"/>
</dbReference>
<dbReference type="InterPro" id="IPR043194">
    <property type="entry name" value="GLOD4_C"/>
</dbReference>
<accession>A0A9W9ZU16</accession>
<sequence length="229" mass="25554">MSLRRALHFVFKIGNRNETVKFYREILGMKVLRHEEFEEGCKASCNGPYDGKWSKTMAGLDLKIITLLARDDNIIVEAPGGYKFTLVDKDVTGDPVKKVSIGVSSLAKSLLYWQNILGMTVYEQTETKALLGYDSDKCKLELIHLGCPVDHATAFGRIAFSLDTPGKATVEFVILADPDGHEICFVGDEAFRELSKVDPNGDKLLNTAMAEDKSDEWFAKVASRKKWTP</sequence>
<dbReference type="InterPro" id="IPR037523">
    <property type="entry name" value="VOC_core"/>
</dbReference>
<dbReference type="Proteomes" id="UP001163046">
    <property type="component" value="Unassembled WGS sequence"/>
</dbReference>
<evidence type="ECO:0000256" key="2">
    <source>
        <dbReference type="ARBA" id="ARBA00022737"/>
    </source>
</evidence>
<name>A0A9W9ZU16_9CNID</name>
<comment type="similarity">
    <text evidence="1">Belongs to the glyoxalase I family.</text>
</comment>
<feature type="domain" description="VOC" evidence="3">
    <location>
        <begin position="5"/>
        <end position="188"/>
    </location>
</feature>
<dbReference type="SUPFAM" id="SSF54593">
    <property type="entry name" value="Glyoxalase/Bleomycin resistance protein/Dihydroxybiphenyl dioxygenase"/>
    <property type="match status" value="2"/>
</dbReference>
<keyword evidence="5" id="KW-1185">Reference proteome</keyword>
<dbReference type="Gene3D" id="3.10.180.10">
    <property type="entry name" value="2,3-Dihydroxybiphenyl 1,2-Dioxygenase, domain 1"/>
    <property type="match status" value="2"/>
</dbReference>
<evidence type="ECO:0000256" key="1">
    <source>
        <dbReference type="ARBA" id="ARBA00010363"/>
    </source>
</evidence>
<keyword evidence="2" id="KW-0677">Repeat</keyword>
<evidence type="ECO:0000313" key="4">
    <source>
        <dbReference type="EMBL" id="KAJ7387083.1"/>
    </source>
</evidence>
<comment type="caution">
    <text evidence="4">The sequence shown here is derived from an EMBL/GenBank/DDBJ whole genome shotgun (WGS) entry which is preliminary data.</text>
</comment>
<organism evidence="4 5">
    <name type="scientific">Desmophyllum pertusum</name>
    <dbReference type="NCBI Taxonomy" id="174260"/>
    <lineage>
        <taxon>Eukaryota</taxon>
        <taxon>Metazoa</taxon>
        <taxon>Cnidaria</taxon>
        <taxon>Anthozoa</taxon>
        <taxon>Hexacorallia</taxon>
        <taxon>Scleractinia</taxon>
        <taxon>Caryophylliina</taxon>
        <taxon>Caryophylliidae</taxon>
        <taxon>Desmophyllum</taxon>
    </lineage>
</organism>
<dbReference type="PANTHER" id="PTHR46466">
    <property type="entry name" value="GLYOXALASE DOMAIN-CONTAINING PROTEIN 4"/>
    <property type="match status" value="1"/>
</dbReference>
<dbReference type="OrthoDB" id="1545884at2759"/>